<dbReference type="AlphaFoldDB" id="A0A2P5F3C1"/>
<evidence type="ECO:0000256" key="1">
    <source>
        <dbReference type="SAM" id="MobiDB-lite"/>
    </source>
</evidence>
<name>A0A2P5F3C1_TREOI</name>
<dbReference type="EMBL" id="JXTC01000067">
    <property type="protein sequence ID" value="PON92295.1"/>
    <property type="molecule type" value="Genomic_DNA"/>
</dbReference>
<feature type="compositionally biased region" description="Basic and acidic residues" evidence="1">
    <location>
        <begin position="1"/>
        <end position="14"/>
    </location>
</feature>
<comment type="caution">
    <text evidence="2">The sequence shown here is derived from an EMBL/GenBank/DDBJ whole genome shotgun (WGS) entry which is preliminary data.</text>
</comment>
<sequence length="52" mass="5979">MKQREREREISSKVERKRGRKYSVQPHVLISGSGVSTDQESVLHHSPMKDSS</sequence>
<feature type="compositionally biased region" description="Basic and acidic residues" evidence="1">
    <location>
        <begin position="41"/>
        <end position="52"/>
    </location>
</feature>
<protein>
    <submittedName>
        <fullName evidence="2">Uncharacterized protein</fullName>
    </submittedName>
</protein>
<proteinExistence type="predicted"/>
<feature type="region of interest" description="Disordered" evidence="1">
    <location>
        <begin position="1"/>
        <end position="52"/>
    </location>
</feature>
<evidence type="ECO:0000313" key="3">
    <source>
        <dbReference type="Proteomes" id="UP000237000"/>
    </source>
</evidence>
<accession>A0A2P5F3C1</accession>
<reference evidence="3" key="1">
    <citation type="submission" date="2016-06" db="EMBL/GenBank/DDBJ databases">
        <title>Parallel loss of symbiosis genes in relatives of nitrogen-fixing non-legume Parasponia.</title>
        <authorList>
            <person name="Van Velzen R."/>
            <person name="Holmer R."/>
            <person name="Bu F."/>
            <person name="Rutten L."/>
            <person name="Van Zeijl A."/>
            <person name="Liu W."/>
            <person name="Santuari L."/>
            <person name="Cao Q."/>
            <person name="Sharma T."/>
            <person name="Shen D."/>
            <person name="Roswanjaya Y."/>
            <person name="Wardhani T."/>
            <person name="Kalhor M.S."/>
            <person name="Jansen J."/>
            <person name="Van den Hoogen J."/>
            <person name="Gungor B."/>
            <person name="Hartog M."/>
            <person name="Hontelez J."/>
            <person name="Verver J."/>
            <person name="Yang W.-C."/>
            <person name="Schijlen E."/>
            <person name="Repin R."/>
            <person name="Schilthuizen M."/>
            <person name="Schranz E."/>
            <person name="Heidstra R."/>
            <person name="Miyata K."/>
            <person name="Fedorova E."/>
            <person name="Kohlen W."/>
            <person name="Bisseling T."/>
            <person name="Smit S."/>
            <person name="Geurts R."/>
        </authorList>
    </citation>
    <scope>NUCLEOTIDE SEQUENCE [LARGE SCALE GENOMIC DNA]</scope>
    <source>
        <strain evidence="3">cv. RG33-2</strain>
    </source>
</reference>
<evidence type="ECO:0000313" key="2">
    <source>
        <dbReference type="EMBL" id="PON92295.1"/>
    </source>
</evidence>
<gene>
    <name evidence="2" type="ORF">TorRG33x02_119240</name>
</gene>
<organism evidence="2 3">
    <name type="scientific">Trema orientale</name>
    <name type="common">Charcoal tree</name>
    <name type="synonym">Celtis orientalis</name>
    <dbReference type="NCBI Taxonomy" id="63057"/>
    <lineage>
        <taxon>Eukaryota</taxon>
        <taxon>Viridiplantae</taxon>
        <taxon>Streptophyta</taxon>
        <taxon>Embryophyta</taxon>
        <taxon>Tracheophyta</taxon>
        <taxon>Spermatophyta</taxon>
        <taxon>Magnoliopsida</taxon>
        <taxon>eudicotyledons</taxon>
        <taxon>Gunneridae</taxon>
        <taxon>Pentapetalae</taxon>
        <taxon>rosids</taxon>
        <taxon>fabids</taxon>
        <taxon>Rosales</taxon>
        <taxon>Cannabaceae</taxon>
        <taxon>Trema</taxon>
    </lineage>
</organism>
<dbReference type="InParanoid" id="A0A2P5F3C1"/>
<keyword evidence="3" id="KW-1185">Reference proteome</keyword>
<dbReference type="Proteomes" id="UP000237000">
    <property type="component" value="Unassembled WGS sequence"/>
</dbReference>